<keyword evidence="4 6" id="KW-0853">WD repeat</keyword>
<dbReference type="GO" id="GO:0005737">
    <property type="term" value="C:cytoplasm"/>
    <property type="evidence" value="ECO:0007669"/>
    <property type="project" value="UniProtKB-SubCell"/>
</dbReference>
<evidence type="ECO:0008006" key="11">
    <source>
        <dbReference type="Google" id="ProtNLM"/>
    </source>
</evidence>
<dbReference type="EMBL" id="OV725078">
    <property type="protein sequence ID" value="CAH1393363.1"/>
    <property type="molecule type" value="Genomic_DNA"/>
</dbReference>
<dbReference type="PROSITE" id="PS51394">
    <property type="entry name" value="PFU"/>
    <property type="match status" value="1"/>
</dbReference>
<dbReference type="GO" id="GO:0010992">
    <property type="term" value="P:ubiquitin recycling"/>
    <property type="evidence" value="ECO:0007669"/>
    <property type="project" value="TreeGrafter"/>
</dbReference>
<dbReference type="GO" id="GO:0005634">
    <property type="term" value="C:nucleus"/>
    <property type="evidence" value="ECO:0007669"/>
    <property type="project" value="TreeGrafter"/>
</dbReference>
<dbReference type="GO" id="GO:0043161">
    <property type="term" value="P:proteasome-mediated ubiquitin-dependent protein catabolic process"/>
    <property type="evidence" value="ECO:0007669"/>
    <property type="project" value="TreeGrafter"/>
</dbReference>
<evidence type="ECO:0000256" key="2">
    <source>
        <dbReference type="ARBA" id="ARBA00008495"/>
    </source>
</evidence>
<dbReference type="PROSITE" id="PS00678">
    <property type="entry name" value="WD_REPEATS_1"/>
    <property type="match status" value="2"/>
</dbReference>
<protein>
    <recommendedName>
        <fullName evidence="11">Phospholipase A-2-activating protein</fullName>
    </recommendedName>
</protein>
<accession>A0A9P0EB08</accession>
<dbReference type="Gene3D" id="3.10.20.870">
    <property type="entry name" value="PFU (PLAA family ubiquitin binding), C-terminal domain"/>
    <property type="match status" value="1"/>
</dbReference>
<dbReference type="Pfam" id="PF08324">
    <property type="entry name" value="PUL"/>
    <property type="match status" value="1"/>
</dbReference>
<dbReference type="PROSITE" id="PS50082">
    <property type="entry name" value="WD_REPEATS_2"/>
    <property type="match status" value="2"/>
</dbReference>
<evidence type="ECO:0000256" key="1">
    <source>
        <dbReference type="ARBA" id="ARBA00004496"/>
    </source>
</evidence>
<dbReference type="Pfam" id="PF09070">
    <property type="entry name" value="PFU"/>
    <property type="match status" value="1"/>
</dbReference>
<sequence length="741" mass="84207">MDQCDFNFRCEVFAHSNDVRAVCVMDNAIVSGSRDLTAKLWAEIRGCYESCASLKGHSNYISAVCVLVSSSQFPLGLILTGGHDHKIFGFLPYTQEPLLTLEGHSGPVCCLSPSLKTDFVLSSSWDCTAKIWDVYRQCCVFTIYGHMQTIWAVINIPTDYIVTGSADKTIKVFSSDLVNIHTLSGHSDCVRGLSYLHETLVISCSNDGSLRTWNVKDGSCLSILEVHSNYIYSVKAVFEKDLIVAGCEDKTLCIIYKGKQQNIVLPAQSIWTVDILPNLDIVTGSSDGYIRIFTSSISRQASARELEAFEKQLSGQKSWAEPVSDVNKFVPAEQVTDEGEFDGQLKFVTVLDHIKCFKWSQSDSQWFPLENVTNSEQESDTQSGFYEGKVYDFLFDIFIEGDITSPFKLPYKIGQDISTVAQNFIHKHHLNPEFSMVVKNFLDRSIQKPIEYMETPELKDKMFELFSIPGTFILFKKFDQETVIERLDDYWQQQRLSKTVSLQFMKGLMTLPNENLDPMLIDYGVQQLVTFINMWPKCIVYPVLDVTRIALIRPKVNKYIFQGQLALDLFDSFKQFMDENCSHNNRMLVCRILCNMFSSVEGINFVFAHKEFIFSHLPMSKFSEKHKGFEIALASLLLNFSVEAIKRKDIICLTLCYDISESVLMSIKEEEAVFRLLVTIGTLCLSLKKKLYPSRLFDQLKFIASWKNRDNDASQKAARCASFLISQNVSLVLKRDSSSDD</sequence>
<dbReference type="Gene3D" id="2.130.10.10">
    <property type="entry name" value="YVTN repeat-like/Quinoprotein amine dehydrogenase"/>
    <property type="match status" value="1"/>
</dbReference>
<dbReference type="AlphaFoldDB" id="A0A9P0EB08"/>
<dbReference type="Proteomes" id="UP001152798">
    <property type="component" value="Chromosome 2"/>
</dbReference>
<dbReference type="CDD" id="cd00200">
    <property type="entry name" value="WD40"/>
    <property type="match status" value="1"/>
</dbReference>
<dbReference type="InterPro" id="IPR015943">
    <property type="entry name" value="WD40/YVTN_repeat-like_dom_sf"/>
</dbReference>
<name>A0A9P0EB08_NEZVI</name>
<dbReference type="Pfam" id="PF00400">
    <property type="entry name" value="WD40"/>
    <property type="match status" value="5"/>
</dbReference>
<dbReference type="PANTHER" id="PTHR19849">
    <property type="entry name" value="PHOSPHOLIPASE A-2-ACTIVATING PROTEIN"/>
    <property type="match status" value="1"/>
</dbReference>
<feature type="domain" description="PUL" evidence="8">
    <location>
        <begin position="453"/>
        <end position="728"/>
    </location>
</feature>
<keyword evidence="5" id="KW-0677">Repeat</keyword>
<evidence type="ECO:0000313" key="9">
    <source>
        <dbReference type="EMBL" id="CAH1393363.1"/>
    </source>
</evidence>
<dbReference type="InterPro" id="IPR011989">
    <property type="entry name" value="ARM-like"/>
</dbReference>
<dbReference type="PROSITE" id="PS51396">
    <property type="entry name" value="PUL"/>
    <property type="match status" value="1"/>
</dbReference>
<dbReference type="Gene3D" id="1.25.10.10">
    <property type="entry name" value="Leucine-rich Repeat Variant"/>
    <property type="match status" value="1"/>
</dbReference>
<dbReference type="GO" id="GO:0043130">
    <property type="term" value="F:ubiquitin binding"/>
    <property type="evidence" value="ECO:0007669"/>
    <property type="project" value="TreeGrafter"/>
</dbReference>
<dbReference type="InterPro" id="IPR013535">
    <property type="entry name" value="PUL_dom"/>
</dbReference>
<evidence type="ECO:0000256" key="5">
    <source>
        <dbReference type="ARBA" id="ARBA00022737"/>
    </source>
</evidence>
<proteinExistence type="inferred from homology"/>
<evidence type="ECO:0000256" key="4">
    <source>
        <dbReference type="ARBA" id="ARBA00022574"/>
    </source>
</evidence>
<evidence type="ECO:0000256" key="3">
    <source>
        <dbReference type="ARBA" id="ARBA00022490"/>
    </source>
</evidence>
<keyword evidence="3" id="KW-0963">Cytoplasm</keyword>
<comment type="subcellular location">
    <subcellularLocation>
        <location evidence="1">Cytoplasm</location>
    </subcellularLocation>
</comment>
<dbReference type="PANTHER" id="PTHR19849:SF0">
    <property type="entry name" value="PHOSPHOLIPASE A-2-ACTIVATING PROTEIN"/>
    <property type="match status" value="1"/>
</dbReference>
<dbReference type="SUPFAM" id="SSF50978">
    <property type="entry name" value="WD40 repeat-like"/>
    <property type="match status" value="1"/>
</dbReference>
<dbReference type="InterPro" id="IPR019775">
    <property type="entry name" value="WD40_repeat_CS"/>
</dbReference>
<dbReference type="SMART" id="SM00320">
    <property type="entry name" value="WD40"/>
    <property type="match status" value="7"/>
</dbReference>
<evidence type="ECO:0000259" key="8">
    <source>
        <dbReference type="PROSITE" id="PS51396"/>
    </source>
</evidence>
<comment type="similarity">
    <text evidence="2">Belongs to the WD repeat PLAP family.</text>
</comment>
<feature type="repeat" description="WD" evidence="6">
    <location>
        <begin position="101"/>
        <end position="134"/>
    </location>
</feature>
<keyword evidence="10" id="KW-1185">Reference proteome</keyword>
<organism evidence="9 10">
    <name type="scientific">Nezara viridula</name>
    <name type="common">Southern green stink bug</name>
    <name type="synonym">Cimex viridulus</name>
    <dbReference type="NCBI Taxonomy" id="85310"/>
    <lineage>
        <taxon>Eukaryota</taxon>
        <taxon>Metazoa</taxon>
        <taxon>Ecdysozoa</taxon>
        <taxon>Arthropoda</taxon>
        <taxon>Hexapoda</taxon>
        <taxon>Insecta</taxon>
        <taxon>Pterygota</taxon>
        <taxon>Neoptera</taxon>
        <taxon>Paraneoptera</taxon>
        <taxon>Hemiptera</taxon>
        <taxon>Heteroptera</taxon>
        <taxon>Panheteroptera</taxon>
        <taxon>Pentatomomorpha</taxon>
        <taxon>Pentatomoidea</taxon>
        <taxon>Pentatomidae</taxon>
        <taxon>Pentatominae</taxon>
        <taxon>Nezara</taxon>
    </lineage>
</organism>
<gene>
    <name evidence="9" type="ORF">NEZAVI_LOCUS4045</name>
</gene>
<feature type="repeat" description="WD" evidence="6">
    <location>
        <begin position="183"/>
        <end position="223"/>
    </location>
</feature>
<dbReference type="InterPro" id="IPR015155">
    <property type="entry name" value="PFU"/>
</dbReference>
<dbReference type="InterPro" id="IPR038122">
    <property type="entry name" value="PFU_sf"/>
</dbReference>
<dbReference type="PROSITE" id="PS50294">
    <property type="entry name" value="WD_REPEATS_REGION"/>
    <property type="match status" value="2"/>
</dbReference>
<reference evidence="9" key="1">
    <citation type="submission" date="2022-01" db="EMBL/GenBank/DDBJ databases">
        <authorList>
            <person name="King R."/>
        </authorList>
    </citation>
    <scope>NUCLEOTIDE SEQUENCE</scope>
</reference>
<evidence type="ECO:0000313" key="10">
    <source>
        <dbReference type="Proteomes" id="UP001152798"/>
    </source>
</evidence>
<feature type="domain" description="PFU" evidence="7">
    <location>
        <begin position="358"/>
        <end position="456"/>
    </location>
</feature>
<evidence type="ECO:0000259" key="7">
    <source>
        <dbReference type="PROSITE" id="PS51394"/>
    </source>
</evidence>
<dbReference type="OrthoDB" id="10265988at2759"/>
<dbReference type="InterPro" id="IPR036322">
    <property type="entry name" value="WD40_repeat_dom_sf"/>
</dbReference>
<evidence type="ECO:0000256" key="6">
    <source>
        <dbReference type="PROSITE-ProRule" id="PRU00221"/>
    </source>
</evidence>
<dbReference type="InterPro" id="IPR001680">
    <property type="entry name" value="WD40_rpt"/>
</dbReference>